<name>A0ABP8VKW9_9MICO</name>
<reference evidence="2" key="1">
    <citation type="journal article" date="2019" name="Int. J. Syst. Evol. Microbiol.">
        <title>The Global Catalogue of Microorganisms (GCM) 10K type strain sequencing project: providing services to taxonomists for standard genome sequencing and annotation.</title>
        <authorList>
            <consortium name="The Broad Institute Genomics Platform"/>
            <consortium name="The Broad Institute Genome Sequencing Center for Infectious Disease"/>
            <person name="Wu L."/>
            <person name="Ma J."/>
        </authorList>
    </citation>
    <scope>NUCLEOTIDE SEQUENCE [LARGE SCALE GENOMIC DNA]</scope>
    <source>
        <strain evidence="2">JCM 18956</strain>
    </source>
</reference>
<accession>A0ABP8VKW9</accession>
<organism evidence="1 2">
    <name type="scientific">Frondihabitans cladoniiphilus</name>
    <dbReference type="NCBI Taxonomy" id="715785"/>
    <lineage>
        <taxon>Bacteria</taxon>
        <taxon>Bacillati</taxon>
        <taxon>Actinomycetota</taxon>
        <taxon>Actinomycetes</taxon>
        <taxon>Micrococcales</taxon>
        <taxon>Microbacteriaceae</taxon>
        <taxon>Frondihabitans</taxon>
    </lineage>
</organism>
<dbReference type="EMBL" id="BAABLM010000001">
    <property type="protein sequence ID" value="GAA4664756.1"/>
    <property type="molecule type" value="Genomic_DNA"/>
</dbReference>
<keyword evidence="2" id="KW-1185">Reference proteome</keyword>
<protein>
    <submittedName>
        <fullName evidence="1">Uncharacterized protein</fullName>
    </submittedName>
</protein>
<dbReference type="RefSeq" id="WP_345372200.1">
    <property type="nucleotide sequence ID" value="NZ_BAABLM010000001.1"/>
</dbReference>
<gene>
    <name evidence="1" type="ORF">GCM10025780_02200</name>
</gene>
<evidence type="ECO:0000313" key="1">
    <source>
        <dbReference type="EMBL" id="GAA4664756.1"/>
    </source>
</evidence>
<evidence type="ECO:0000313" key="2">
    <source>
        <dbReference type="Proteomes" id="UP001501295"/>
    </source>
</evidence>
<sequence>MLDIILSVSVVLALAAFAYFGGRSLDRMLARRALGRGKEQGWLPSVADARALRRVRRELDLERRAGIERLSR</sequence>
<proteinExistence type="predicted"/>
<comment type="caution">
    <text evidence="1">The sequence shown here is derived from an EMBL/GenBank/DDBJ whole genome shotgun (WGS) entry which is preliminary data.</text>
</comment>
<dbReference type="Proteomes" id="UP001501295">
    <property type="component" value="Unassembled WGS sequence"/>
</dbReference>